<comment type="caution">
    <text evidence="1">The sequence shown here is derived from an EMBL/GenBank/DDBJ whole genome shotgun (WGS) entry which is preliminary data.</text>
</comment>
<name>A0A4Y2AZK9_ARAVE</name>
<keyword evidence="2" id="KW-1185">Reference proteome</keyword>
<dbReference type="Proteomes" id="UP000499080">
    <property type="component" value="Unassembled WGS sequence"/>
</dbReference>
<evidence type="ECO:0000313" key="1">
    <source>
        <dbReference type="EMBL" id="GBL84466.1"/>
    </source>
</evidence>
<protein>
    <submittedName>
        <fullName evidence="1">Uncharacterized protein</fullName>
    </submittedName>
</protein>
<proteinExistence type="predicted"/>
<organism evidence="1 2">
    <name type="scientific">Araneus ventricosus</name>
    <name type="common">Orbweaver spider</name>
    <name type="synonym">Epeira ventricosa</name>
    <dbReference type="NCBI Taxonomy" id="182803"/>
    <lineage>
        <taxon>Eukaryota</taxon>
        <taxon>Metazoa</taxon>
        <taxon>Ecdysozoa</taxon>
        <taxon>Arthropoda</taxon>
        <taxon>Chelicerata</taxon>
        <taxon>Arachnida</taxon>
        <taxon>Araneae</taxon>
        <taxon>Araneomorphae</taxon>
        <taxon>Entelegynae</taxon>
        <taxon>Araneoidea</taxon>
        <taxon>Araneidae</taxon>
        <taxon>Araneus</taxon>
    </lineage>
</organism>
<dbReference type="EMBL" id="BGPR01081784">
    <property type="protein sequence ID" value="GBL84466.1"/>
    <property type="molecule type" value="Genomic_DNA"/>
</dbReference>
<reference evidence="1 2" key="1">
    <citation type="journal article" date="2019" name="Sci. Rep.">
        <title>Orb-weaving spider Araneus ventricosus genome elucidates the spidroin gene catalogue.</title>
        <authorList>
            <person name="Kono N."/>
            <person name="Nakamura H."/>
            <person name="Ohtoshi R."/>
            <person name="Moran D.A.P."/>
            <person name="Shinohara A."/>
            <person name="Yoshida Y."/>
            <person name="Fujiwara M."/>
            <person name="Mori M."/>
            <person name="Tomita M."/>
            <person name="Arakawa K."/>
        </authorList>
    </citation>
    <scope>NUCLEOTIDE SEQUENCE [LARGE SCALE GENOMIC DNA]</scope>
</reference>
<accession>A0A4Y2AZK9</accession>
<gene>
    <name evidence="1" type="ORF">AVEN_183184_1</name>
</gene>
<dbReference type="AlphaFoldDB" id="A0A4Y2AZK9"/>
<sequence>MRKDKKTSKQLSKHQTCMVQRVEDIIPQQQWQSERRTHCTRIWNIRWRFALRHSRVLQAQEHLSGRQFYSDAQLFRQLF</sequence>
<evidence type="ECO:0000313" key="2">
    <source>
        <dbReference type="Proteomes" id="UP000499080"/>
    </source>
</evidence>